<dbReference type="NCBIfam" id="NF005686">
    <property type="entry name" value="PRK07486.1"/>
    <property type="match status" value="1"/>
</dbReference>
<keyword evidence="4" id="KW-1185">Reference proteome</keyword>
<dbReference type="Proteomes" id="UP000580043">
    <property type="component" value="Unassembled WGS sequence"/>
</dbReference>
<dbReference type="RefSeq" id="WP_169147245.1">
    <property type="nucleotide sequence ID" value="NZ_JABBGA010000017.1"/>
</dbReference>
<comment type="caution">
    <text evidence="3">The sequence shown here is derived from an EMBL/GenBank/DDBJ whole genome shotgun (WGS) entry which is preliminary data.</text>
</comment>
<dbReference type="GO" id="GO:0004040">
    <property type="term" value="F:amidase activity"/>
    <property type="evidence" value="ECO:0007669"/>
    <property type="project" value="UniProtKB-EC"/>
</dbReference>
<dbReference type="EMBL" id="JABBGA010000017">
    <property type="protein sequence ID" value="NML27708.1"/>
    <property type="molecule type" value="Genomic_DNA"/>
</dbReference>
<proteinExistence type="predicted"/>
<feature type="domain" description="Amidase" evidence="2">
    <location>
        <begin position="74"/>
        <end position="505"/>
    </location>
</feature>
<dbReference type="InterPro" id="IPR000120">
    <property type="entry name" value="Amidase"/>
</dbReference>
<feature type="chain" id="PRO_5032867464" evidence="1">
    <location>
        <begin position="42"/>
        <end position="527"/>
    </location>
</feature>
<name>A0A848G634_9RHOO</name>
<evidence type="ECO:0000259" key="2">
    <source>
        <dbReference type="Pfam" id="PF01425"/>
    </source>
</evidence>
<protein>
    <submittedName>
        <fullName evidence="3">Amidase</fullName>
        <ecNumber evidence="3">3.5.1.4</ecNumber>
    </submittedName>
</protein>
<dbReference type="PANTHER" id="PTHR11895">
    <property type="entry name" value="TRANSAMIDASE"/>
    <property type="match status" value="1"/>
</dbReference>
<dbReference type="AlphaFoldDB" id="A0A848G634"/>
<evidence type="ECO:0000313" key="4">
    <source>
        <dbReference type="Proteomes" id="UP000580043"/>
    </source>
</evidence>
<keyword evidence="3" id="KW-0378">Hydrolase</keyword>
<dbReference type="PROSITE" id="PS51318">
    <property type="entry name" value="TAT"/>
    <property type="match status" value="1"/>
</dbReference>
<dbReference type="EC" id="3.5.1.4" evidence="3"/>
<dbReference type="InterPro" id="IPR023631">
    <property type="entry name" value="Amidase_dom"/>
</dbReference>
<keyword evidence="1" id="KW-0732">Signal</keyword>
<evidence type="ECO:0000313" key="3">
    <source>
        <dbReference type="EMBL" id="NML27708.1"/>
    </source>
</evidence>
<dbReference type="Pfam" id="PF01425">
    <property type="entry name" value="Amidase"/>
    <property type="match status" value="1"/>
</dbReference>
<gene>
    <name evidence="3" type="ORF">HHL15_18285</name>
</gene>
<accession>A0A848G634</accession>
<sequence>MDTRSSSPEAATPSRRRFLKAGGLLSAAALAPGLTTGLAQAATVRPRATAGDIVMADAIDLSGWIRRRQVSCHEVMTAFLDHIDRINPKVNAIVSLQERDGLLKQADERDRQLRAGQYLGWMHGLPQAPKDLAATAGIVTTSGSPIFRNYVPKQDAIIVERVRRAGAILVGKTNTPEFGLGSHTYNTVFGTTGNAYDPSRCAGGSSGGAAVALATRMLPVADGSDMMGSLRNPGAYNNVFGFRPSQGRVPFGPSSEVFYQQLGYEGPMARTVTDLALLLSVQAGFDARMPLSIDQDPRSFATRLKRDFKGARIGWLGDFNGYLPMEAGVMDLCREALKGFEVIGCQVEEARPDYAMEQLWQTWLTLRHFLIAGLASGLYADPAKRALMKPEAIWEIENGLRISGADVYQASVQRSKWYEALRKLFQRYDYLVLPTAQVFPFDSVIHWPTEIAGRSMDTYHRWMEVVVGGTLSGLPVINVPAGFNAAGLPMGLQVMGPAQADLAVLQLAHAYEQATRWVQKRLPALIA</sequence>
<dbReference type="SUPFAM" id="SSF75304">
    <property type="entry name" value="Amidase signature (AS) enzymes"/>
    <property type="match status" value="1"/>
</dbReference>
<reference evidence="3 4" key="1">
    <citation type="submission" date="2020-04" db="EMBL/GenBank/DDBJ databases">
        <title>Zoogloea sp. G-4-1-14 isolated from soil.</title>
        <authorList>
            <person name="Dahal R.H."/>
        </authorList>
    </citation>
    <scope>NUCLEOTIDE SEQUENCE [LARGE SCALE GENOMIC DNA]</scope>
    <source>
        <strain evidence="3 4">G-4-1-14</strain>
    </source>
</reference>
<dbReference type="InterPro" id="IPR036928">
    <property type="entry name" value="AS_sf"/>
</dbReference>
<dbReference type="PANTHER" id="PTHR11895:SF76">
    <property type="entry name" value="INDOLEACETAMIDE HYDROLASE"/>
    <property type="match status" value="1"/>
</dbReference>
<dbReference type="InterPro" id="IPR006311">
    <property type="entry name" value="TAT_signal"/>
</dbReference>
<organism evidence="3 4">
    <name type="scientific">Zoogloea dura</name>
    <dbReference type="NCBI Taxonomy" id="2728840"/>
    <lineage>
        <taxon>Bacteria</taxon>
        <taxon>Pseudomonadati</taxon>
        <taxon>Pseudomonadota</taxon>
        <taxon>Betaproteobacteria</taxon>
        <taxon>Rhodocyclales</taxon>
        <taxon>Zoogloeaceae</taxon>
        <taxon>Zoogloea</taxon>
    </lineage>
</organism>
<evidence type="ECO:0000256" key="1">
    <source>
        <dbReference type="SAM" id="SignalP"/>
    </source>
</evidence>
<dbReference type="Gene3D" id="3.90.1300.10">
    <property type="entry name" value="Amidase signature (AS) domain"/>
    <property type="match status" value="1"/>
</dbReference>
<feature type="signal peptide" evidence="1">
    <location>
        <begin position="1"/>
        <end position="41"/>
    </location>
</feature>